<keyword evidence="26" id="KW-1185">Reference proteome</keyword>
<dbReference type="Pfam" id="PF14520">
    <property type="entry name" value="HHH_5"/>
    <property type="match status" value="1"/>
</dbReference>
<evidence type="ECO:0000256" key="7">
    <source>
        <dbReference type="ARBA" id="ARBA00022634"/>
    </source>
</evidence>
<keyword evidence="10" id="KW-0235">DNA replication</keyword>
<dbReference type="InterPro" id="IPR029398">
    <property type="entry name" value="PolB_thumb"/>
</dbReference>
<feature type="domain" description="Helix-hairpin-helix DNA-binding motif class 1" evidence="22">
    <location>
        <begin position="114"/>
        <end position="133"/>
    </location>
</feature>
<comment type="cofactor">
    <cofactor evidence="1">
        <name>Mg(2+)</name>
        <dbReference type="ChEBI" id="CHEBI:18420"/>
    </cofactor>
</comment>
<evidence type="ECO:0000256" key="15">
    <source>
        <dbReference type="ARBA" id="ARBA00023204"/>
    </source>
</evidence>
<comment type="catalytic activity">
    <reaction evidence="21">
        <text>DNA(n) + a 2'-deoxyribonucleoside 5'-triphosphate = DNA(n+1) + diphosphate</text>
        <dbReference type="Rhea" id="RHEA:22508"/>
        <dbReference type="Rhea" id="RHEA-COMP:17339"/>
        <dbReference type="Rhea" id="RHEA-COMP:17340"/>
        <dbReference type="ChEBI" id="CHEBI:33019"/>
        <dbReference type="ChEBI" id="CHEBI:61560"/>
        <dbReference type="ChEBI" id="CHEBI:173112"/>
        <dbReference type="EC" id="2.7.7.7"/>
    </reaction>
</comment>
<keyword evidence="6" id="KW-0488">Methylation</keyword>
<evidence type="ECO:0000256" key="1">
    <source>
        <dbReference type="ARBA" id="ARBA00001946"/>
    </source>
</evidence>
<dbReference type="Pfam" id="PF14716">
    <property type="entry name" value="HHH_8"/>
    <property type="match status" value="1"/>
</dbReference>
<evidence type="ECO:0000256" key="8">
    <source>
        <dbReference type="ARBA" id="ARBA00022679"/>
    </source>
</evidence>
<evidence type="ECO:0000256" key="10">
    <source>
        <dbReference type="ARBA" id="ARBA00022705"/>
    </source>
</evidence>
<dbReference type="SMART" id="SM00481">
    <property type="entry name" value="POLIIIAc"/>
    <property type="match status" value="1"/>
</dbReference>
<dbReference type="EC" id="2.7.7.7" evidence="3"/>
<dbReference type="GO" id="GO:0004527">
    <property type="term" value="F:exonuclease activity"/>
    <property type="evidence" value="ECO:0007669"/>
    <property type="project" value="UniProtKB-KW"/>
</dbReference>
<evidence type="ECO:0000256" key="13">
    <source>
        <dbReference type="ARBA" id="ARBA00022932"/>
    </source>
</evidence>
<keyword evidence="15" id="KW-0234">DNA repair</keyword>
<dbReference type="GO" id="GO:0042578">
    <property type="term" value="F:phosphoric ester hydrolase activity"/>
    <property type="evidence" value="ECO:0007669"/>
    <property type="project" value="TreeGrafter"/>
</dbReference>
<organism evidence="25 26">
    <name type="scientific">Rugosimonospora africana</name>
    <dbReference type="NCBI Taxonomy" id="556532"/>
    <lineage>
        <taxon>Bacteria</taxon>
        <taxon>Bacillati</taxon>
        <taxon>Actinomycetota</taxon>
        <taxon>Actinomycetes</taxon>
        <taxon>Micromonosporales</taxon>
        <taxon>Micromonosporaceae</taxon>
        <taxon>Rugosimonospora</taxon>
    </lineage>
</organism>
<dbReference type="InterPro" id="IPR003583">
    <property type="entry name" value="Hlx-hairpin-Hlx_DNA-bd_motif"/>
</dbReference>
<evidence type="ECO:0000256" key="6">
    <source>
        <dbReference type="ARBA" id="ARBA00022481"/>
    </source>
</evidence>
<dbReference type="AlphaFoldDB" id="A0A8J3VQ44"/>
<protein>
    <recommendedName>
        <fullName evidence="5">DNA polymerase beta</fullName>
        <ecNumber evidence="3">2.7.7.7</ecNumber>
        <ecNumber evidence="4">4.2.99.18</ecNumber>
    </recommendedName>
    <alternativeName>
        <fullName evidence="16">5'-deoxyribose-phosphate lyase</fullName>
    </alternativeName>
    <alternativeName>
        <fullName evidence="17">AP lyase</fullName>
    </alternativeName>
</protein>
<keyword evidence="8" id="KW-0808">Transferase</keyword>
<dbReference type="SUPFAM" id="SSF47802">
    <property type="entry name" value="DNA polymerase beta, N-terminal domain-like"/>
    <property type="match status" value="1"/>
</dbReference>
<evidence type="ECO:0000256" key="16">
    <source>
        <dbReference type="ARBA" id="ARBA00035717"/>
    </source>
</evidence>
<evidence type="ECO:0000256" key="9">
    <source>
        <dbReference type="ARBA" id="ARBA00022695"/>
    </source>
</evidence>
<keyword evidence="25" id="KW-0540">Nuclease</keyword>
<comment type="caution">
    <text evidence="25">The sequence shown here is derived from an EMBL/GenBank/DDBJ whole genome shotgun (WGS) entry which is preliminary data.</text>
</comment>
<dbReference type="NCBIfam" id="NF006375">
    <property type="entry name" value="PRK08609.1"/>
    <property type="match status" value="1"/>
</dbReference>
<dbReference type="CDD" id="cd00141">
    <property type="entry name" value="NT_POLXc"/>
    <property type="match status" value="1"/>
</dbReference>
<dbReference type="InterPro" id="IPR043519">
    <property type="entry name" value="NT_sf"/>
</dbReference>
<evidence type="ECO:0000256" key="18">
    <source>
        <dbReference type="ARBA" id="ARBA00044632"/>
    </source>
</evidence>
<evidence type="ECO:0000256" key="21">
    <source>
        <dbReference type="ARBA" id="ARBA00049244"/>
    </source>
</evidence>
<dbReference type="GO" id="GO:0006281">
    <property type="term" value="P:DNA repair"/>
    <property type="evidence" value="ECO:0007669"/>
    <property type="project" value="UniProtKB-KW"/>
</dbReference>
<keyword evidence="14" id="KW-0915">Sodium</keyword>
<comment type="subcellular location">
    <subcellularLocation>
        <location evidence="2">Cytoplasm</location>
    </subcellularLocation>
</comment>
<dbReference type="InterPro" id="IPR003141">
    <property type="entry name" value="Pol/His_phosphatase_N"/>
</dbReference>
<sequence>MQPQATTGLVRRLREGTPRLSAMARANDAVAELFQEYADLIAITGGEAFRARVYEKAARAVAGYPADVSTLDRKGLEGIPNVGGSTAAKIAEYLGTGRIEAVEKLRGRIPAGVRELTRIPGLGPKRAVQLYEQLGVGSLADLVTAIEDGRVAGLRGFGARAVTNLQRGIELLAASGGRVLISEAAEVAAEIVGLLAAVPGCMRVEPAGSLRRMRETIGDVDILAASDDPEPLMETFAGLPLVADVIVRGPTKTSIRTAAGLQVDLRVVPPAAWGAALQYFTGSQAHNIRVRERAVRAGLTLSEYGLFRADDGELIASGTEEEVYRRLDLPWIPPVLREDRGEVRAALRGELPELIRVEDILGDLHTHTDLTDGVSSLEEMLAAARERGYRYYAVTDHAKDLPMQRMTDAKMLAQRDRLRELAGDGGMVLLHGTELNIGPDGGVDWDAGFLAGFDLCVASVHSHFGQDQATMTRRLIRACENPYVTVIGHPTTRLINRRPAIDADWDAVFQAAAQTGTAMEINAFPDRLDLGDELIMRAKARGVRFAIDTDAHSTVHLGLLRYGVGTAGRGWLTARDVINAWPLEELRAFIDAKRRAG</sequence>
<dbReference type="GO" id="GO:0005829">
    <property type="term" value="C:cytosol"/>
    <property type="evidence" value="ECO:0007669"/>
    <property type="project" value="TreeGrafter"/>
</dbReference>
<keyword evidence="7" id="KW-0237">DNA synthesis</keyword>
<evidence type="ECO:0000313" key="26">
    <source>
        <dbReference type="Proteomes" id="UP000642748"/>
    </source>
</evidence>
<keyword evidence="25" id="KW-0269">Exonuclease</keyword>
<dbReference type="CDD" id="cd07436">
    <property type="entry name" value="PHP_PolX"/>
    <property type="match status" value="1"/>
</dbReference>
<feature type="domain" description="DNA-directed DNA polymerase X" evidence="24">
    <location>
        <begin position="25"/>
        <end position="338"/>
    </location>
</feature>
<dbReference type="InterPro" id="IPR002008">
    <property type="entry name" value="DNA_pol_X_beta-like"/>
</dbReference>
<proteinExistence type="predicted"/>
<evidence type="ECO:0000256" key="11">
    <source>
        <dbReference type="ARBA" id="ARBA00022763"/>
    </source>
</evidence>
<keyword evidence="12" id="KW-0832">Ubl conjugation</keyword>
<dbReference type="GO" id="GO:0003677">
    <property type="term" value="F:DNA binding"/>
    <property type="evidence" value="ECO:0007669"/>
    <property type="project" value="InterPro"/>
</dbReference>
<keyword evidence="11" id="KW-0227">DNA damage</keyword>
<keyword evidence="13" id="KW-0239">DNA-directed DNA polymerase</keyword>
<evidence type="ECO:0000256" key="2">
    <source>
        <dbReference type="ARBA" id="ARBA00004496"/>
    </source>
</evidence>
<dbReference type="Gene3D" id="1.10.150.110">
    <property type="entry name" value="DNA polymerase beta, N-terminal domain-like"/>
    <property type="match status" value="1"/>
</dbReference>
<name>A0A8J3VQ44_9ACTN</name>
<dbReference type="PRINTS" id="PR00870">
    <property type="entry name" value="DNAPOLXBETA"/>
</dbReference>
<dbReference type="InterPro" id="IPR037160">
    <property type="entry name" value="DNA_Pol_thumb_sf"/>
</dbReference>
<dbReference type="Pfam" id="PF02811">
    <property type="entry name" value="PHP"/>
    <property type="match status" value="1"/>
</dbReference>
<dbReference type="SUPFAM" id="SSF81301">
    <property type="entry name" value="Nucleotidyltransferase"/>
    <property type="match status" value="1"/>
</dbReference>
<evidence type="ECO:0000259" key="23">
    <source>
        <dbReference type="SMART" id="SM00481"/>
    </source>
</evidence>
<dbReference type="PANTHER" id="PTHR36928">
    <property type="entry name" value="PHOSPHATASE YCDX-RELATED"/>
    <property type="match status" value="1"/>
</dbReference>
<dbReference type="Proteomes" id="UP000642748">
    <property type="component" value="Unassembled WGS sequence"/>
</dbReference>
<dbReference type="InterPro" id="IPR004013">
    <property type="entry name" value="PHP_dom"/>
</dbReference>
<dbReference type="InterPro" id="IPR002054">
    <property type="entry name" value="DNA-dir_DNA_pol_X"/>
</dbReference>
<evidence type="ECO:0000259" key="22">
    <source>
        <dbReference type="SMART" id="SM00278"/>
    </source>
</evidence>
<dbReference type="SMART" id="SM00483">
    <property type="entry name" value="POLXc"/>
    <property type="match status" value="1"/>
</dbReference>
<dbReference type="InterPro" id="IPR016195">
    <property type="entry name" value="Pol/histidinol_Pase-like"/>
</dbReference>
<evidence type="ECO:0000256" key="14">
    <source>
        <dbReference type="ARBA" id="ARBA00023053"/>
    </source>
</evidence>
<dbReference type="GO" id="GO:0003887">
    <property type="term" value="F:DNA-directed DNA polymerase activity"/>
    <property type="evidence" value="ECO:0007669"/>
    <property type="project" value="UniProtKB-KW"/>
</dbReference>
<dbReference type="InterPro" id="IPR022311">
    <property type="entry name" value="PolX-like"/>
</dbReference>
<dbReference type="SUPFAM" id="SSF158702">
    <property type="entry name" value="Sec63 N-terminal domain-like"/>
    <property type="match status" value="1"/>
</dbReference>
<feature type="domain" description="Polymerase/histidinol phosphatase N-terminal" evidence="23">
    <location>
        <begin position="362"/>
        <end position="439"/>
    </location>
</feature>
<dbReference type="InterPro" id="IPR047967">
    <property type="entry name" value="PolX_PHP"/>
</dbReference>
<comment type="catalytic activity">
    <reaction evidence="18">
        <text>2'-deoxyribonucleotide-(2'-deoxyribose 5'-phosphate)-2'-deoxyribonucleotide-DNA = a 3'-end 2'-deoxyribonucleotide-(2,3-dehydro-2,3-deoxyribose 5'-phosphate)-DNA + a 5'-end 5'-phospho-2'-deoxyribonucleoside-DNA + H(+)</text>
        <dbReference type="Rhea" id="RHEA:66592"/>
        <dbReference type="Rhea" id="RHEA-COMP:13180"/>
        <dbReference type="Rhea" id="RHEA-COMP:16897"/>
        <dbReference type="Rhea" id="RHEA-COMP:17067"/>
        <dbReference type="ChEBI" id="CHEBI:15378"/>
        <dbReference type="ChEBI" id="CHEBI:136412"/>
        <dbReference type="ChEBI" id="CHEBI:157695"/>
        <dbReference type="ChEBI" id="CHEBI:167181"/>
        <dbReference type="EC" id="4.2.99.18"/>
    </reaction>
</comment>
<evidence type="ECO:0000256" key="19">
    <source>
        <dbReference type="ARBA" id="ARBA00044678"/>
    </source>
</evidence>
<comment type="catalytic activity">
    <reaction evidence="19">
        <text>a 5'-end 2'-deoxyribose-2'-deoxyribonucleotide-DNA = (2E,4S)-4-hydroxypenten-2-al-5-phosphate + a 5'-end 5'-phospho-2'-deoxyribonucleoside-DNA + H(+)</text>
        <dbReference type="Rhea" id="RHEA:76255"/>
        <dbReference type="Rhea" id="RHEA-COMP:13180"/>
        <dbReference type="Rhea" id="RHEA-COMP:18657"/>
        <dbReference type="ChEBI" id="CHEBI:15378"/>
        <dbReference type="ChEBI" id="CHEBI:136412"/>
        <dbReference type="ChEBI" id="CHEBI:195194"/>
        <dbReference type="ChEBI" id="CHEBI:195195"/>
    </reaction>
</comment>
<dbReference type="SMART" id="SM00278">
    <property type="entry name" value="HhH1"/>
    <property type="match status" value="2"/>
</dbReference>
<evidence type="ECO:0000256" key="5">
    <source>
        <dbReference type="ARBA" id="ARBA00020020"/>
    </source>
</evidence>
<gene>
    <name evidence="25" type="ORF">Raf01_27940</name>
</gene>
<dbReference type="PIRSF" id="PIRSF005047">
    <property type="entry name" value="UCP005047_YshC"/>
    <property type="match status" value="1"/>
</dbReference>
<dbReference type="SUPFAM" id="SSF89550">
    <property type="entry name" value="PHP domain-like"/>
    <property type="match status" value="1"/>
</dbReference>
<dbReference type="EC" id="4.2.99.18" evidence="4"/>
<comment type="function">
    <text evidence="20">Repair polymerase that plays a key role in base-excision repair. During this process, the damaged base is excised by specific DNA glycosylases, the DNA backbone is nicked at the abasic site by an apurinic/apyrimidic (AP) endonuclease, and POLB removes 5'-deoxyribose-phosphate from the preincised AP site acting as a 5'-deoxyribose-phosphate lyase (5'-dRP lyase); through its DNA polymerase activity, it adds one nucleotide to the 3' end of the arising single-nucleotide gap. Conducts 'gap-filling' DNA synthesis in a stepwise distributive fashion rather than in a processive fashion as for other DNA polymerases. It is also able to cleave sugar-phosphate bonds 3' to an intact AP site, acting as an AP lyase.</text>
</comment>
<dbReference type="Pfam" id="PF14791">
    <property type="entry name" value="DNA_pol_B_thumb"/>
    <property type="match status" value="1"/>
</dbReference>
<dbReference type="Gene3D" id="3.30.210.10">
    <property type="entry name" value="DNA polymerase, thumb domain"/>
    <property type="match status" value="1"/>
</dbReference>
<dbReference type="PANTHER" id="PTHR36928:SF1">
    <property type="entry name" value="PHOSPHATASE YCDX-RELATED"/>
    <property type="match status" value="1"/>
</dbReference>
<dbReference type="InterPro" id="IPR010996">
    <property type="entry name" value="HHH_MUS81"/>
</dbReference>
<reference evidence="25" key="1">
    <citation type="submission" date="2021-01" db="EMBL/GenBank/DDBJ databases">
        <title>Whole genome shotgun sequence of Rugosimonospora africana NBRC 104875.</title>
        <authorList>
            <person name="Komaki H."/>
            <person name="Tamura T."/>
        </authorList>
    </citation>
    <scope>NUCLEOTIDE SEQUENCE</scope>
    <source>
        <strain evidence="25">NBRC 104875</strain>
    </source>
</reference>
<evidence type="ECO:0000313" key="25">
    <source>
        <dbReference type="EMBL" id="GIH14622.1"/>
    </source>
</evidence>
<accession>A0A8J3VQ44</accession>
<dbReference type="Gene3D" id="3.20.20.140">
    <property type="entry name" value="Metal-dependent hydrolases"/>
    <property type="match status" value="1"/>
</dbReference>
<dbReference type="Gene3D" id="1.10.150.20">
    <property type="entry name" value="5' to 3' exonuclease, C-terminal subdomain"/>
    <property type="match status" value="1"/>
</dbReference>
<keyword evidence="25" id="KW-0378">Hydrolase</keyword>
<evidence type="ECO:0000256" key="17">
    <source>
        <dbReference type="ARBA" id="ARBA00035726"/>
    </source>
</evidence>
<dbReference type="GO" id="GO:0140078">
    <property type="term" value="F:class I DNA-(apurinic or apyrimidinic site) endonuclease activity"/>
    <property type="evidence" value="ECO:0007669"/>
    <property type="project" value="UniProtKB-EC"/>
</dbReference>
<dbReference type="InterPro" id="IPR027421">
    <property type="entry name" value="DNA_pol_lamdba_lyase_dom_sf"/>
</dbReference>
<dbReference type="InterPro" id="IPR050243">
    <property type="entry name" value="PHP_phosphatase"/>
</dbReference>
<evidence type="ECO:0000259" key="24">
    <source>
        <dbReference type="SMART" id="SM00483"/>
    </source>
</evidence>
<dbReference type="EMBL" id="BONZ01000027">
    <property type="protein sequence ID" value="GIH14622.1"/>
    <property type="molecule type" value="Genomic_DNA"/>
</dbReference>
<evidence type="ECO:0000256" key="4">
    <source>
        <dbReference type="ARBA" id="ARBA00012720"/>
    </source>
</evidence>
<feature type="domain" description="Helix-hairpin-helix DNA-binding motif class 1" evidence="22">
    <location>
        <begin position="74"/>
        <end position="93"/>
    </location>
</feature>
<keyword evidence="9" id="KW-0548">Nucleotidyltransferase</keyword>
<dbReference type="GO" id="GO:0008270">
    <property type="term" value="F:zinc ion binding"/>
    <property type="evidence" value="ECO:0007669"/>
    <property type="project" value="TreeGrafter"/>
</dbReference>
<evidence type="ECO:0000256" key="12">
    <source>
        <dbReference type="ARBA" id="ARBA00022843"/>
    </source>
</evidence>
<evidence type="ECO:0000256" key="3">
    <source>
        <dbReference type="ARBA" id="ARBA00012417"/>
    </source>
</evidence>
<evidence type="ECO:0000256" key="20">
    <source>
        <dbReference type="ARBA" id="ARBA00045548"/>
    </source>
</evidence>
<dbReference type="Gene3D" id="3.30.460.10">
    <property type="entry name" value="Beta Polymerase, domain 2"/>
    <property type="match status" value="1"/>
</dbReference>